<evidence type="ECO:0000313" key="2">
    <source>
        <dbReference type="EMBL" id="KAH0537323.1"/>
    </source>
</evidence>
<name>A0A9P8I263_9PEZI</name>
<evidence type="ECO:0008006" key="4">
    <source>
        <dbReference type="Google" id="ProtNLM"/>
    </source>
</evidence>
<dbReference type="InterPro" id="IPR015942">
    <property type="entry name" value="Asp/Glu/hydantoin_racemase"/>
</dbReference>
<comment type="similarity">
    <text evidence="1">Belongs to the HyuE racemase family.</text>
</comment>
<comment type="caution">
    <text evidence="2">The sequence shown here is derived from an EMBL/GenBank/DDBJ whole genome shotgun (WGS) entry which is preliminary data.</text>
</comment>
<keyword evidence="3" id="KW-1185">Reference proteome</keyword>
<dbReference type="OrthoDB" id="412018at2759"/>
<accession>A0A9P8I263</accession>
<dbReference type="AlphaFoldDB" id="A0A9P8I263"/>
<evidence type="ECO:0000256" key="1">
    <source>
        <dbReference type="ARBA" id="ARBA00038414"/>
    </source>
</evidence>
<dbReference type="PANTHER" id="PTHR28047">
    <property type="entry name" value="PROTEIN DCG1"/>
    <property type="match status" value="1"/>
</dbReference>
<dbReference type="PANTHER" id="PTHR28047:SF5">
    <property type="entry name" value="PROTEIN DCG1"/>
    <property type="match status" value="1"/>
</dbReference>
<dbReference type="Gene3D" id="3.40.50.12500">
    <property type="match status" value="1"/>
</dbReference>
<dbReference type="InterPro" id="IPR053714">
    <property type="entry name" value="Iso_Racemase_Enz_sf"/>
</dbReference>
<organism evidence="2 3">
    <name type="scientific">Glutinoglossum americanum</name>
    <dbReference type="NCBI Taxonomy" id="1670608"/>
    <lineage>
        <taxon>Eukaryota</taxon>
        <taxon>Fungi</taxon>
        <taxon>Dikarya</taxon>
        <taxon>Ascomycota</taxon>
        <taxon>Pezizomycotina</taxon>
        <taxon>Geoglossomycetes</taxon>
        <taxon>Geoglossales</taxon>
        <taxon>Geoglossaceae</taxon>
        <taxon>Glutinoglossum</taxon>
    </lineage>
</organism>
<dbReference type="Proteomes" id="UP000698800">
    <property type="component" value="Unassembled WGS sequence"/>
</dbReference>
<dbReference type="InterPro" id="IPR052186">
    <property type="entry name" value="Hydantoin_racemase-like"/>
</dbReference>
<gene>
    <name evidence="2" type="ORF">FGG08_005877</name>
</gene>
<reference evidence="2" key="1">
    <citation type="submission" date="2021-03" db="EMBL/GenBank/DDBJ databases">
        <title>Comparative genomics and phylogenomic investigation of the class Geoglossomycetes provide insights into ecological specialization and systematics.</title>
        <authorList>
            <person name="Melie T."/>
            <person name="Pirro S."/>
            <person name="Miller A.N."/>
            <person name="Quandt A."/>
        </authorList>
    </citation>
    <scope>NUCLEOTIDE SEQUENCE</scope>
    <source>
        <strain evidence="2">GBOQ0MN5Z8</strain>
    </source>
</reference>
<proteinExistence type="inferred from homology"/>
<dbReference type="Pfam" id="PF01177">
    <property type="entry name" value="Asp_Glu_race"/>
    <property type="match status" value="1"/>
</dbReference>
<protein>
    <recommendedName>
        <fullName evidence="4">Hydantoin racemase</fullName>
    </recommendedName>
</protein>
<sequence>MTESLKPLIVDLCSQNVAFFTGPADSPRSINNDDDAISSAIACLPSLTLLLAQYDGFLVACYSRHPLVWQLRDRTNKPVIGIFESSITTALHLLRPGGEKFGIVSTGLVWESLLSVGVNEAFGVDGGSSIAHFAGVETTGLNATDLHDSPVEEVRGRMMDATKRLLGRGAKVICLGCAGMAGMGRIVRDACVQELGEEQGPKVRIVDGIKSGLVVLDGLVQLV</sequence>
<dbReference type="GO" id="GO:0047661">
    <property type="term" value="F:amino-acid racemase activity"/>
    <property type="evidence" value="ECO:0007669"/>
    <property type="project" value="InterPro"/>
</dbReference>
<dbReference type="EMBL" id="JAGHQL010000151">
    <property type="protein sequence ID" value="KAH0537323.1"/>
    <property type="molecule type" value="Genomic_DNA"/>
</dbReference>
<evidence type="ECO:0000313" key="3">
    <source>
        <dbReference type="Proteomes" id="UP000698800"/>
    </source>
</evidence>